<evidence type="ECO:0000313" key="2">
    <source>
        <dbReference type="EMBL" id="KIY62316.1"/>
    </source>
</evidence>
<keyword evidence="1" id="KW-1133">Transmembrane helix</keyword>
<evidence type="ECO:0000313" key="3">
    <source>
        <dbReference type="Proteomes" id="UP000054007"/>
    </source>
</evidence>
<sequence length="277" mass="30366">MEDETYAVGVAVGLGMVISGRADMALADTDTAVGHFTFGGSDTSEAIFASLSRDIEAQFCSTLTNPPPAESRTPLESVTLELFASISKMEQVNVVLRNTTAEMRESAGALRDASIGLRNVAVEFRGYTGEMRGFLEEFRRITFDEGLMSSKISWGMPQSDELAAWVDKFKLYTAISGLRKDAADLEVDTLNGRAAALNSWETGFKMRESKLEIRESAVDLRESNLDLRDAIMEICKSVTVPNIWSFLGFEIRTVGLATILCLIQAAILVYLSAKFLN</sequence>
<protein>
    <submittedName>
        <fullName evidence="2">Uncharacterized protein</fullName>
    </submittedName>
</protein>
<evidence type="ECO:0000256" key="1">
    <source>
        <dbReference type="SAM" id="Phobius"/>
    </source>
</evidence>
<dbReference type="AlphaFoldDB" id="A0A0D7AYH9"/>
<keyword evidence="1" id="KW-0812">Transmembrane</keyword>
<organism evidence="2 3">
    <name type="scientific">Cylindrobasidium torrendii FP15055 ss-10</name>
    <dbReference type="NCBI Taxonomy" id="1314674"/>
    <lineage>
        <taxon>Eukaryota</taxon>
        <taxon>Fungi</taxon>
        <taxon>Dikarya</taxon>
        <taxon>Basidiomycota</taxon>
        <taxon>Agaricomycotina</taxon>
        <taxon>Agaricomycetes</taxon>
        <taxon>Agaricomycetidae</taxon>
        <taxon>Agaricales</taxon>
        <taxon>Marasmiineae</taxon>
        <taxon>Physalacriaceae</taxon>
        <taxon>Cylindrobasidium</taxon>
    </lineage>
</organism>
<name>A0A0D7AYH9_9AGAR</name>
<accession>A0A0D7AYH9</accession>
<keyword evidence="3" id="KW-1185">Reference proteome</keyword>
<dbReference type="EMBL" id="KN880797">
    <property type="protein sequence ID" value="KIY62316.1"/>
    <property type="molecule type" value="Genomic_DNA"/>
</dbReference>
<feature type="transmembrane region" description="Helical" evidence="1">
    <location>
        <begin position="254"/>
        <end position="273"/>
    </location>
</feature>
<reference evidence="2 3" key="1">
    <citation type="journal article" date="2015" name="Fungal Genet. Biol.">
        <title>Evolution of novel wood decay mechanisms in Agaricales revealed by the genome sequences of Fistulina hepatica and Cylindrobasidium torrendii.</title>
        <authorList>
            <person name="Floudas D."/>
            <person name="Held B.W."/>
            <person name="Riley R."/>
            <person name="Nagy L.G."/>
            <person name="Koehler G."/>
            <person name="Ransdell A.S."/>
            <person name="Younus H."/>
            <person name="Chow J."/>
            <person name="Chiniquy J."/>
            <person name="Lipzen A."/>
            <person name="Tritt A."/>
            <person name="Sun H."/>
            <person name="Haridas S."/>
            <person name="LaButti K."/>
            <person name="Ohm R.A."/>
            <person name="Kues U."/>
            <person name="Blanchette R.A."/>
            <person name="Grigoriev I.V."/>
            <person name="Minto R.E."/>
            <person name="Hibbett D.S."/>
        </authorList>
    </citation>
    <scope>NUCLEOTIDE SEQUENCE [LARGE SCALE GENOMIC DNA]</scope>
    <source>
        <strain evidence="2 3">FP15055 ss-10</strain>
    </source>
</reference>
<proteinExistence type="predicted"/>
<dbReference type="Proteomes" id="UP000054007">
    <property type="component" value="Unassembled WGS sequence"/>
</dbReference>
<keyword evidence="1" id="KW-0472">Membrane</keyword>
<gene>
    <name evidence="2" type="ORF">CYLTODRAFT_459089</name>
</gene>